<gene>
    <name evidence="2" type="ORF">SPPYR_2539</name>
</gene>
<dbReference type="AlphaFoldDB" id="A0A1Y5PUH7"/>
<reference evidence="2" key="1">
    <citation type="submission" date="2016-03" db="EMBL/GenBank/DDBJ databases">
        <authorList>
            <person name="Ploux O."/>
        </authorList>
    </citation>
    <scope>NUCLEOTIDE SEQUENCE</scope>
    <source>
        <strain evidence="2">UC10</strain>
    </source>
</reference>
<evidence type="ECO:0000256" key="1">
    <source>
        <dbReference type="SAM" id="MobiDB-lite"/>
    </source>
</evidence>
<feature type="region of interest" description="Disordered" evidence="1">
    <location>
        <begin position="1"/>
        <end position="23"/>
    </location>
</feature>
<organism evidence="2">
    <name type="scientific">uncultured Sphingopyxis sp</name>
    <dbReference type="NCBI Taxonomy" id="310581"/>
    <lineage>
        <taxon>Bacteria</taxon>
        <taxon>Pseudomonadati</taxon>
        <taxon>Pseudomonadota</taxon>
        <taxon>Alphaproteobacteria</taxon>
        <taxon>Sphingomonadales</taxon>
        <taxon>Sphingomonadaceae</taxon>
        <taxon>Sphingopyxis</taxon>
        <taxon>environmental samples</taxon>
    </lineage>
</organism>
<protein>
    <submittedName>
        <fullName evidence="2">Uncharacterized protein</fullName>
    </submittedName>
</protein>
<name>A0A1Y5PUH7_9SPHN</name>
<sequence>MGAISLAQGRWPPPAATKPASWQVSLPSPEGEGLIWINVHFPPQSGQLRGAGSIFFPFGPARATVRV</sequence>
<accession>A0A1Y5PUH7</accession>
<dbReference type="EMBL" id="LT598653">
    <property type="protein sequence ID" value="SBV33659.1"/>
    <property type="molecule type" value="Genomic_DNA"/>
</dbReference>
<evidence type="ECO:0000313" key="2">
    <source>
        <dbReference type="EMBL" id="SBV33659.1"/>
    </source>
</evidence>
<proteinExistence type="predicted"/>
<dbReference type="KEGG" id="sphu:SPPYR_2539"/>